<evidence type="ECO:0000259" key="1">
    <source>
        <dbReference type="Pfam" id="PF01471"/>
    </source>
</evidence>
<name>A0ABT8SMI3_9CAUL</name>
<evidence type="ECO:0000313" key="3">
    <source>
        <dbReference type="Proteomes" id="UP001169063"/>
    </source>
</evidence>
<dbReference type="InterPro" id="IPR002477">
    <property type="entry name" value="Peptidoglycan-bd-like"/>
</dbReference>
<dbReference type="Pfam" id="PF01471">
    <property type="entry name" value="PG_binding_1"/>
    <property type="match status" value="1"/>
</dbReference>
<sequence>MSVLQLQAALLTHGFDPGPLDGALGPRTRAAIRAFQTAAGLQPDGVAGPLTLGALGLATDEPLWLAEARRLEGLTERPGKSSNPAILDWAERLDLNYASDDVPWCGLFVGHCIAAALPDEPLPQGLLSARTWMKFGRVSEPGLGAVLVFWRGSRAGWRGHVGFCVGADVEAFHVLGGNQGDRVCVARLSKGRLLGARWPLSGGEPPSRAVAFTGLAGTPLSRNEA</sequence>
<accession>A0ABT8SMI3</accession>
<dbReference type="Gene3D" id="1.10.101.10">
    <property type="entry name" value="PGBD-like superfamily/PGBD"/>
    <property type="match status" value="1"/>
</dbReference>
<reference evidence="2" key="1">
    <citation type="submission" date="2023-07" db="EMBL/GenBank/DDBJ databases">
        <title>Brevundimonas soil sp. nov., isolated from the soil of chemical plant.</title>
        <authorList>
            <person name="Wu N."/>
        </authorList>
    </citation>
    <scope>NUCLEOTIDE SEQUENCE</scope>
    <source>
        <strain evidence="2">XZ-24</strain>
    </source>
</reference>
<protein>
    <submittedName>
        <fullName evidence="2">TIGR02594 family protein</fullName>
    </submittedName>
</protein>
<proteinExistence type="predicted"/>
<dbReference type="EMBL" id="JAUKTR010000004">
    <property type="protein sequence ID" value="MDO1559782.1"/>
    <property type="molecule type" value="Genomic_DNA"/>
</dbReference>
<dbReference type="InterPro" id="IPR013423">
    <property type="entry name" value="CHP02594"/>
</dbReference>
<keyword evidence="3" id="KW-1185">Reference proteome</keyword>
<dbReference type="NCBIfam" id="TIGR02594">
    <property type="entry name" value="TIGR02594 family protein"/>
    <property type="match status" value="1"/>
</dbReference>
<gene>
    <name evidence="2" type="ORF">Q0812_10125</name>
</gene>
<dbReference type="RefSeq" id="WP_302110215.1">
    <property type="nucleotide sequence ID" value="NZ_JAUKTR010000004.1"/>
</dbReference>
<evidence type="ECO:0000313" key="2">
    <source>
        <dbReference type="EMBL" id="MDO1559782.1"/>
    </source>
</evidence>
<organism evidence="2 3">
    <name type="scientific">Peiella sedimenti</name>
    <dbReference type="NCBI Taxonomy" id="3061083"/>
    <lineage>
        <taxon>Bacteria</taxon>
        <taxon>Pseudomonadati</taxon>
        <taxon>Pseudomonadota</taxon>
        <taxon>Alphaproteobacteria</taxon>
        <taxon>Caulobacterales</taxon>
        <taxon>Caulobacteraceae</taxon>
        <taxon>Peiella</taxon>
    </lineage>
</organism>
<dbReference type="SUPFAM" id="SSF47090">
    <property type="entry name" value="PGBD-like"/>
    <property type="match status" value="1"/>
</dbReference>
<dbReference type="InterPro" id="IPR036366">
    <property type="entry name" value="PGBDSf"/>
</dbReference>
<comment type="caution">
    <text evidence="2">The sequence shown here is derived from an EMBL/GenBank/DDBJ whole genome shotgun (WGS) entry which is preliminary data.</text>
</comment>
<dbReference type="InterPro" id="IPR036365">
    <property type="entry name" value="PGBD-like_sf"/>
</dbReference>
<dbReference type="Proteomes" id="UP001169063">
    <property type="component" value="Unassembled WGS sequence"/>
</dbReference>
<feature type="domain" description="Peptidoglycan binding-like" evidence="1">
    <location>
        <begin position="3"/>
        <end position="55"/>
    </location>
</feature>